<proteinExistence type="inferred from homology"/>
<comment type="caution">
    <text evidence="10">The sequence shown here is derived from an EMBL/GenBank/DDBJ whole genome shotgun (WGS) entry which is preliminary data.</text>
</comment>
<organism evidence="10 11">
    <name type="scientific">Saccharopolyspora montiporae</name>
    <dbReference type="NCBI Taxonomy" id="2781240"/>
    <lineage>
        <taxon>Bacteria</taxon>
        <taxon>Bacillati</taxon>
        <taxon>Actinomycetota</taxon>
        <taxon>Actinomycetes</taxon>
        <taxon>Pseudonocardiales</taxon>
        <taxon>Pseudonocardiaceae</taxon>
        <taxon>Saccharopolyspora</taxon>
    </lineage>
</organism>
<evidence type="ECO:0000259" key="9">
    <source>
        <dbReference type="PROSITE" id="PS50928"/>
    </source>
</evidence>
<dbReference type="PANTHER" id="PTHR43386">
    <property type="entry name" value="OLIGOPEPTIDE TRANSPORT SYSTEM PERMEASE PROTEIN APPC"/>
    <property type="match status" value="1"/>
</dbReference>
<evidence type="ECO:0000256" key="1">
    <source>
        <dbReference type="ARBA" id="ARBA00004651"/>
    </source>
</evidence>
<keyword evidence="3" id="KW-1003">Cell membrane</keyword>
<dbReference type="AlphaFoldDB" id="A0A929B9C3"/>
<gene>
    <name evidence="10" type="ORF">IQ251_14510</name>
</gene>
<evidence type="ECO:0000256" key="6">
    <source>
        <dbReference type="ARBA" id="ARBA00023136"/>
    </source>
</evidence>
<feature type="transmembrane region" description="Helical" evidence="7">
    <location>
        <begin position="261"/>
        <end position="284"/>
    </location>
</feature>
<dbReference type="Pfam" id="PF00528">
    <property type="entry name" value="BPD_transp_1"/>
    <property type="match status" value="1"/>
</dbReference>
<dbReference type="InterPro" id="IPR050366">
    <property type="entry name" value="BP-dependent_transpt_permease"/>
</dbReference>
<accession>A0A929B9C3</accession>
<reference evidence="10" key="1">
    <citation type="submission" date="2020-10" db="EMBL/GenBank/DDBJ databases">
        <title>Diversity and distribution of actinomycetes associated with coral in the coast of Hainan.</title>
        <authorList>
            <person name="Li F."/>
        </authorList>
    </citation>
    <scope>NUCLEOTIDE SEQUENCE</scope>
    <source>
        <strain evidence="10">HNM0983</strain>
    </source>
</reference>
<evidence type="ECO:0000313" key="11">
    <source>
        <dbReference type="Proteomes" id="UP000598360"/>
    </source>
</evidence>
<evidence type="ECO:0000256" key="3">
    <source>
        <dbReference type="ARBA" id="ARBA00022475"/>
    </source>
</evidence>
<dbReference type="PANTHER" id="PTHR43386:SF25">
    <property type="entry name" value="PEPTIDE ABC TRANSPORTER PERMEASE PROTEIN"/>
    <property type="match status" value="1"/>
</dbReference>
<keyword evidence="2 7" id="KW-0813">Transport</keyword>
<dbReference type="PROSITE" id="PS50928">
    <property type="entry name" value="ABC_TM1"/>
    <property type="match status" value="1"/>
</dbReference>
<dbReference type="GO" id="GO:0055085">
    <property type="term" value="P:transmembrane transport"/>
    <property type="evidence" value="ECO:0007669"/>
    <property type="project" value="InterPro"/>
</dbReference>
<dbReference type="EMBL" id="JADEYC010000023">
    <property type="protein sequence ID" value="MBE9375662.1"/>
    <property type="molecule type" value="Genomic_DNA"/>
</dbReference>
<dbReference type="Gene3D" id="1.10.3720.10">
    <property type="entry name" value="MetI-like"/>
    <property type="match status" value="1"/>
</dbReference>
<evidence type="ECO:0000256" key="7">
    <source>
        <dbReference type="RuleBase" id="RU363032"/>
    </source>
</evidence>
<feature type="domain" description="ABC transmembrane type-1" evidence="9">
    <location>
        <begin position="95"/>
        <end position="284"/>
    </location>
</feature>
<comment type="subcellular location">
    <subcellularLocation>
        <location evidence="1 7">Cell membrane</location>
        <topology evidence="1 7">Multi-pass membrane protein</topology>
    </subcellularLocation>
</comment>
<dbReference type="CDD" id="cd06261">
    <property type="entry name" value="TM_PBP2"/>
    <property type="match status" value="1"/>
</dbReference>
<dbReference type="InterPro" id="IPR000515">
    <property type="entry name" value="MetI-like"/>
</dbReference>
<comment type="similarity">
    <text evidence="7">Belongs to the binding-protein-dependent transport system permease family.</text>
</comment>
<dbReference type="InterPro" id="IPR035906">
    <property type="entry name" value="MetI-like_sf"/>
</dbReference>
<protein>
    <submittedName>
        <fullName evidence="10">ABC transporter permease</fullName>
    </submittedName>
</protein>
<name>A0A929B9C3_9PSEU</name>
<evidence type="ECO:0000256" key="2">
    <source>
        <dbReference type="ARBA" id="ARBA00022448"/>
    </source>
</evidence>
<feature type="transmembrane region" description="Helical" evidence="7">
    <location>
        <begin position="38"/>
        <end position="56"/>
    </location>
</feature>
<dbReference type="SUPFAM" id="SSF161098">
    <property type="entry name" value="MetI-like"/>
    <property type="match status" value="1"/>
</dbReference>
<keyword evidence="4 7" id="KW-0812">Transmembrane</keyword>
<sequence length="302" mass="32024">MSTTVHTTETDEQQAESARVPRAPGVFRSALRLPRTRIGLVMAGLVVLLAILGPLLSPFGATEFVHTPFSDPTGQQWFGTDNLGRDVLSRFLNGGQTLLLLALLSTVLGVGLGALAGMYAGYRRGWLDELLMRFGDVALAFPQVVLALLFVSVVGPELWLLVLVVGGSHLPRVMRVVRASTLSVAERDFVKSAEAMGVSRTRILLGEILPGVTGTVLVEFGLRLNYSIGLVAGLSFLGLGLQPPTADWGLMINENRIALTVQPWAVALPVLAIAVLTIGVNLIADGLSRSVAGVDRGLEKGA</sequence>
<feature type="transmembrane region" description="Helical" evidence="7">
    <location>
        <begin position="224"/>
        <end position="241"/>
    </location>
</feature>
<feature type="region of interest" description="Disordered" evidence="8">
    <location>
        <begin position="1"/>
        <end position="21"/>
    </location>
</feature>
<evidence type="ECO:0000256" key="8">
    <source>
        <dbReference type="SAM" id="MobiDB-lite"/>
    </source>
</evidence>
<dbReference type="GO" id="GO:0005886">
    <property type="term" value="C:plasma membrane"/>
    <property type="evidence" value="ECO:0007669"/>
    <property type="project" value="UniProtKB-SubCell"/>
</dbReference>
<evidence type="ECO:0000256" key="4">
    <source>
        <dbReference type="ARBA" id="ARBA00022692"/>
    </source>
</evidence>
<keyword evidence="5 7" id="KW-1133">Transmembrane helix</keyword>
<evidence type="ECO:0000313" key="10">
    <source>
        <dbReference type="EMBL" id="MBE9375662.1"/>
    </source>
</evidence>
<keyword evidence="6 7" id="KW-0472">Membrane</keyword>
<dbReference type="RefSeq" id="WP_193929109.1">
    <property type="nucleotide sequence ID" value="NZ_JADEYC010000023.1"/>
</dbReference>
<dbReference type="Proteomes" id="UP000598360">
    <property type="component" value="Unassembled WGS sequence"/>
</dbReference>
<keyword evidence="11" id="KW-1185">Reference proteome</keyword>
<evidence type="ECO:0000256" key="5">
    <source>
        <dbReference type="ARBA" id="ARBA00022989"/>
    </source>
</evidence>
<feature type="transmembrane region" description="Helical" evidence="7">
    <location>
        <begin position="98"/>
        <end position="122"/>
    </location>
</feature>